<keyword evidence="2" id="KW-1133">Transmembrane helix</keyword>
<dbReference type="EMBL" id="JAJNDB010000001">
    <property type="protein sequence ID" value="MCD2191903.1"/>
    <property type="molecule type" value="Genomic_DNA"/>
</dbReference>
<evidence type="ECO:0000256" key="2">
    <source>
        <dbReference type="SAM" id="Phobius"/>
    </source>
</evidence>
<keyword evidence="2" id="KW-0472">Membrane</keyword>
<comment type="caution">
    <text evidence="3">The sequence shown here is derived from an EMBL/GenBank/DDBJ whole genome shotgun (WGS) entry which is preliminary data.</text>
</comment>
<proteinExistence type="predicted"/>
<evidence type="ECO:0000313" key="4">
    <source>
        <dbReference type="Proteomes" id="UP001199469"/>
    </source>
</evidence>
<evidence type="ECO:0000313" key="3">
    <source>
        <dbReference type="EMBL" id="MCD2191903.1"/>
    </source>
</evidence>
<feature type="region of interest" description="Disordered" evidence="1">
    <location>
        <begin position="1"/>
        <end position="21"/>
    </location>
</feature>
<feature type="transmembrane region" description="Helical" evidence="2">
    <location>
        <begin position="58"/>
        <end position="78"/>
    </location>
</feature>
<keyword evidence="2" id="KW-0812">Transmembrane</keyword>
<evidence type="ECO:0000256" key="1">
    <source>
        <dbReference type="SAM" id="MobiDB-lite"/>
    </source>
</evidence>
<sequence>MAGSDGDAGTAMQRQGGDDDHESDSRYKWSLIALGIGLAAVILAFLVVALFWRGPDGASALGIVASPIAAMVGAYFGIQVSASSAKTAQDEAKAARGQVLQAMADRVHAIADAKLAYGTLAAKDADAADKLRQHLSTVE</sequence>
<evidence type="ECO:0008006" key="5">
    <source>
        <dbReference type="Google" id="ProtNLM"/>
    </source>
</evidence>
<feature type="transmembrane region" description="Helical" evidence="2">
    <location>
        <begin position="31"/>
        <end position="52"/>
    </location>
</feature>
<keyword evidence="4" id="KW-1185">Reference proteome</keyword>
<dbReference type="RefSeq" id="WP_230729597.1">
    <property type="nucleotide sequence ID" value="NZ_JAJNDB010000001.1"/>
</dbReference>
<reference evidence="3 4" key="1">
    <citation type="submission" date="2021-11" db="EMBL/GenBank/DDBJ databases">
        <title>Draft genome sequence of Actinomycetospora sp. SF1 isolated from the rhizosphere soil.</title>
        <authorList>
            <person name="Duangmal K."/>
            <person name="Chantavorakit T."/>
        </authorList>
    </citation>
    <scope>NUCLEOTIDE SEQUENCE [LARGE SCALE GENOMIC DNA]</scope>
    <source>
        <strain evidence="3 4">TBRC 5722</strain>
    </source>
</reference>
<name>A0ABS8P0W6_9PSEU</name>
<gene>
    <name evidence="3" type="ORF">LQ327_00675</name>
</gene>
<organism evidence="3 4">
    <name type="scientific">Actinomycetospora endophytica</name>
    <dbReference type="NCBI Taxonomy" id="2291215"/>
    <lineage>
        <taxon>Bacteria</taxon>
        <taxon>Bacillati</taxon>
        <taxon>Actinomycetota</taxon>
        <taxon>Actinomycetes</taxon>
        <taxon>Pseudonocardiales</taxon>
        <taxon>Pseudonocardiaceae</taxon>
        <taxon>Actinomycetospora</taxon>
    </lineage>
</organism>
<dbReference type="Proteomes" id="UP001199469">
    <property type="component" value="Unassembled WGS sequence"/>
</dbReference>
<accession>A0ABS8P0W6</accession>
<protein>
    <recommendedName>
        <fullName evidence="5">Superfamily III holin-X</fullName>
    </recommendedName>
</protein>